<name>A0A6S6S6C9_9BACT</name>
<dbReference type="PANTHER" id="PTHR46268">
    <property type="entry name" value="STRESS RESPONSE PROTEIN NHAX"/>
    <property type="match status" value="1"/>
</dbReference>
<proteinExistence type="inferred from homology"/>
<dbReference type="PANTHER" id="PTHR46268:SF6">
    <property type="entry name" value="UNIVERSAL STRESS PROTEIN UP12"/>
    <property type="match status" value="1"/>
</dbReference>
<dbReference type="PRINTS" id="PR01438">
    <property type="entry name" value="UNVRSLSTRESS"/>
</dbReference>
<comment type="similarity">
    <text evidence="1">Belongs to the universal stress protein A family.</text>
</comment>
<gene>
    <name evidence="3" type="ORF">HELGO_WM32556</name>
</gene>
<protein>
    <recommendedName>
        <fullName evidence="2">UspA domain-containing protein</fullName>
    </recommendedName>
</protein>
<dbReference type="InterPro" id="IPR006015">
    <property type="entry name" value="Universal_stress_UspA"/>
</dbReference>
<evidence type="ECO:0000313" key="3">
    <source>
        <dbReference type="EMBL" id="CAA6803273.1"/>
    </source>
</evidence>
<sequence>MDKIIVPVDFSSASSWGFYYAYNIAKEIGAELVVVHLYWPPYVETTYPANMIQSIITKKEDELLKHLKAATQAPLGETGTVKIRYVIEPGSEQSIVDVAAQNKADLIVMGTHGSGKALDKVWGSNTANVIHNATCPVLAIPAGSTYEGIESIAYATDFDPEDTELLYQLTLIAVAIKGQVHCVHINLADGPFEDKKEAAFRASFEKNFSDLPVTYSVWSANEVEEGLDTFCRINKISILAMLTHKKNIWEKVFGAKSMTKNMSMQTKLPLLAFHK</sequence>
<dbReference type="AlphaFoldDB" id="A0A6S6S6C9"/>
<feature type="domain" description="UspA" evidence="2">
    <location>
        <begin position="2"/>
        <end position="141"/>
    </location>
</feature>
<dbReference type="SUPFAM" id="SSF52402">
    <property type="entry name" value="Adenine nucleotide alpha hydrolases-like"/>
    <property type="match status" value="2"/>
</dbReference>
<dbReference type="CDD" id="cd00293">
    <property type="entry name" value="USP-like"/>
    <property type="match status" value="1"/>
</dbReference>
<dbReference type="Pfam" id="PF00582">
    <property type="entry name" value="Usp"/>
    <property type="match status" value="1"/>
</dbReference>
<accession>A0A6S6S6C9</accession>
<dbReference type="InterPro" id="IPR006016">
    <property type="entry name" value="UspA"/>
</dbReference>
<reference evidence="3" key="1">
    <citation type="submission" date="2020-01" db="EMBL/GenBank/DDBJ databases">
        <authorList>
            <person name="Meier V. D."/>
            <person name="Meier V D."/>
        </authorList>
    </citation>
    <scope>NUCLEOTIDE SEQUENCE</scope>
    <source>
        <strain evidence="3">HLG_WM_MAG_10</strain>
    </source>
</reference>
<organism evidence="3">
    <name type="scientific">uncultured Aureispira sp</name>
    <dbReference type="NCBI Taxonomy" id="1331704"/>
    <lineage>
        <taxon>Bacteria</taxon>
        <taxon>Pseudomonadati</taxon>
        <taxon>Bacteroidota</taxon>
        <taxon>Saprospiria</taxon>
        <taxon>Saprospirales</taxon>
        <taxon>Saprospiraceae</taxon>
        <taxon>Aureispira</taxon>
        <taxon>environmental samples</taxon>
    </lineage>
</organism>
<evidence type="ECO:0000256" key="1">
    <source>
        <dbReference type="ARBA" id="ARBA00008791"/>
    </source>
</evidence>
<dbReference type="Gene3D" id="3.40.50.12370">
    <property type="match status" value="1"/>
</dbReference>
<evidence type="ECO:0000259" key="2">
    <source>
        <dbReference type="Pfam" id="PF00582"/>
    </source>
</evidence>
<dbReference type="EMBL" id="CACVAQ010000083">
    <property type="protein sequence ID" value="CAA6803273.1"/>
    <property type="molecule type" value="Genomic_DNA"/>
</dbReference>